<evidence type="ECO:0000313" key="2">
    <source>
        <dbReference type="EMBL" id="KAF6136997.1"/>
    </source>
</evidence>
<evidence type="ECO:0000259" key="1">
    <source>
        <dbReference type="Pfam" id="PF12776"/>
    </source>
</evidence>
<organism evidence="2 3">
    <name type="scientific">Kingdonia uniflora</name>
    <dbReference type="NCBI Taxonomy" id="39325"/>
    <lineage>
        <taxon>Eukaryota</taxon>
        <taxon>Viridiplantae</taxon>
        <taxon>Streptophyta</taxon>
        <taxon>Embryophyta</taxon>
        <taxon>Tracheophyta</taxon>
        <taxon>Spermatophyta</taxon>
        <taxon>Magnoliopsida</taxon>
        <taxon>Ranunculales</taxon>
        <taxon>Circaeasteraceae</taxon>
        <taxon>Kingdonia</taxon>
    </lineage>
</organism>
<reference evidence="2 3" key="1">
    <citation type="journal article" date="2020" name="IScience">
        <title>Genome Sequencing of the Endangered Kingdonia uniflora (Circaeasteraceae, Ranunculales) Reveals Potential Mechanisms of Evolutionary Specialization.</title>
        <authorList>
            <person name="Sun Y."/>
            <person name="Deng T."/>
            <person name="Zhang A."/>
            <person name="Moore M.J."/>
            <person name="Landis J.B."/>
            <person name="Lin N."/>
            <person name="Zhang H."/>
            <person name="Zhang X."/>
            <person name="Huang J."/>
            <person name="Zhang X."/>
            <person name="Sun H."/>
            <person name="Wang H."/>
        </authorList>
    </citation>
    <scope>NUCLEOTIDE SEQUENCE [LARGE SCALE GENOMIC DNA]</scope>
    <source>
        <strain evidence="2">TB1705</strain>
        <tissue evidence="2">Leaf</tissue>
    </source>
</reference>
<proteinExistence type="predicted"/>
<protein>
    <recommendedName>
        <fullName evidence="1">Myb/SANT-like domain-containing protein</fullName>
    </recommendedName>
</protein>
<comment type="caution">
    <text evidence="2">The sequence shown here is derived from an EMBL/GenBank/DDBJ whole genome shotgun (WGS) entry which is preliminary data.</text>
</comment>
<gene>
    <name evidence="2" type="ORF">GIB67_030761</name>
</gene>
<dbReference type="OrthoDB" id="683049at2759"/>
<accession>A0A7J7L341</accession>
<dbReference type="InterPro" id="IPR024752">
    <property type="entry name" value="Myb/SANT-like_dom"/>
</dbReference>
<feature type="domain" description="Myb/SANT-like" evidence="1">
    <location>
        <begin position="3"/>
        <end position="68"/>
    </location>
</feature>
<sequence length="97" mass="11724">MLKPRSFRNIMEKGIQEFQQVVTYWNLRTRWVYLNDMYNTWETLKQLAGEGYDEVTDTFNLTESRWAEILEILPKAMRFKLNGLPNREQMTLLFAQI</sequence>
<evidence type="ECO:0000313" key="3">
    <source>
        <dbReference type="Proteomes" id="UP000541444"/>
    </source>
</evidence>
<name>A0A7J7L341_9MAGN</name>
<dbReference type="Proteomes" id="UP000541444">
    <property type="component" value="Unassembled WGS sequence"/>
</dbReference>
<dbReference type="AlphaFoldDB" id="A0A7J7L341"/>
<dbReference type="EMBL" id="JACGCM010002660">
    <property type="protein sequence ID" value="KAF6136997.1"/>
    <property type="molecule type" value="Genomic_DNA"/>
</dbReference>
<keyword evidence="3" id="KW-1185">Reference proteome</keyword>
<dbReference type="Pfam" id="PF12776">
    <property type="entry name" value="Myb_DNA-bind_3"/>
    <property type="match status" value="1"/>
</dbReference>